<dbReference type="Proteomes" id="UP001465976">
    <property type="component" value="Unassembled WGS sequence"/>
</dbReference>
<dbReference type="EMBL" id="JBAHYK010000138">
    <property type="protein sequence ID" value="KAL0577775.1"/>
    <property type="molecule type" value="Genomic_DNA"/>
</dbReference>
<reference evidence="1 2" key="1">
    <citation type="submission" date="2024-02" db="EMBL/GenBank/DDBJ databases">
        <title>A draft genome for the cacao thread blight pathogen Marasmius crinis-equi.</title>
        <authorList>
            <person name="Cohen S.P."/>
            <person name="Baruah I.K."/>
            <person name="Amoako-Attah I."/>
            <person name="Bukari Y."/>
            <person name="Meinhardt L.W."/>
            <person name="Bailey B.A."/>
        </authorList>
    </citation>
    <scope>NUCLEOTIDE SEQUENCE [LARGE SCALE GENOMIC DNA]</scope>
    <source>
        <strain evidence="1 2">GH-76</strain>
    </source>
</reference>
<evidence type="ECO:0000313" key="2">
    <source>
        <dbReference type="Proteomes" id="UP001465976"/>
    </source>
</evidence>
<keyword evidence="2" id="KW-1185">Reference proteome</keyword>
<protein>
    <submittedName>
        <fullName evidence="1">Uncharacterized protein</fullName>
    </submittedName>
</protein>
<accession>A0ABR3FR26</accession>
<organism evidence="1 2">
    <name type="scientific">Marasmius crinis-equi</name>
    <dbReference type="NCBI Taxonomy" id="585013"/>
    <lineage>
        <taxon>Eukaryota</taxon>
        <taxon>Fungi</taxon>
        <taxon>Dikarya</taxon>
        <taxon>Basidiomycota</taxon>
        <taxon>Agaricomycotina</taxon>
        <taxon>Agaricomycetes</taxon>
        <taxon>Agaricomycetidae</taxon>
        <taxon>Agaricales</taxon>
        <taxon>Marasmiineae</taxon>
        <taxon>Marasmiaceae</taxon>
        <taxon>Marasmius</taxon>
    </lineage>
</organism>
<name>A0ABR3FR26_9AGAR</name>
<proteinExistence type="predicted"/>
<comment type="caution">
    <text evidence="1">The sequence shown here is derived from an EMBL/GenBank/DDBJ whole genome shotgun (WGS) entry which is preliminary data.</text>
</comment>
<gene>
    <name evidence="1" type="ORF">V5O48_004203</name>
</gene>
<sequence length="176" mass="20421">MPCIRWDPSAALFYWSFDPEGKERISEVDWEKYGIPKLQVETWIGSSWLDFFYGTSQEYLRLKNYDIDGEQYALERGWPILLRWDPHNPDTGDWEQMDAEDEVAGRFEFASTSSYSLVEVPNEVCAHELDGKKGAGESAVARWMKGFFKRGDKSIAMKDQNADSDRWSVINEREGL</sequence>
<evidence type="ECO:0000313" key="1">
    <source>
        <dbReference type="EMBL" id="KAL0577775.1"/>
    </source>
</evidence>